<dbReference type="InterPro" id="IPR012038">
    <property type="entry name" value="UCP009471"/>
</dbReference>
<gene>
    <name evidence="2" type="ORF">E4O86_22570</name>
</gene>
<dbReference type="EMBL" id="SPKJ01000184">
    <property type="protein sequence ID" value="MYZ50487.1"/>
    <property type="molecule type" value="Genomic_DNA"/>
</dbReference>
<organism evidence="2 3">
    <name type="scientific">Propylenella binzhouense</name>
    <dbReference type="NCBI Taxonomy" id="2555902"/>
    <lineage>
        <taxon>Bacteria</taxon>
        <taxon>Pseudomonadati</taxon>
        <taxon>Pseudomonadota</taxon>
        <taxon>Alphaproteobacteria</taxon>
        <taxon>Hyphomicrobiales</taxon>
        <taxon>Propylenellaceae</taxon>
        <taxon>Propylenella</taxon>
    </lineage>
</organism>
<dbReference type="PIRSF" id="PIRSF009471">
    <property type="entry name" value="UCP009471"/>
    <property type="match status" value="1"/>
</dbReference>
<dbReference type="InterPro" id="IPR037049">
    <property type="entry name" value="DUF1214_C_sf"/>
</dbReference>
<keyword evidence="3" id="KW-1185">Reference proteome</keyword>
<protein>
    <submittedName>
        <fullName evidence="2">DUF1214 domain-containing protein</fullName>
    </submittedName>
</protein>
<reference evidence="2" key="1">
    <citation type="submission" date="2019-03" db="EMBL/GenBank/DDBJ databases">
        <title>Afifella sp. nov., isolated from activated sludge.</title>
        <authorList>
            <person name="Li Q."/>
            <person name="Liu Y."/>
        </authorList>
    </citation>
    <scope>NUCLEOTIDE SEQUENCE</scope>
    <source>
        <strain evidence="2">L72</strain>
    </source>
</reference>
<name>A0A964TAX0_9HYPH</name>
<proteinExistence type="predicted"/>
<evidence type="ECO:0000313" key="2">
    <source>
        <dbReference type="EMBL" id="MYZ50487.1"/>
    </source>
</evidence>
<dbReference type="OrthoDB" id="7837485at2"/>
<dbReference type="InterPro" id="IPR010621">
    <property type="entry name" value="DUF1214"/>
</dbReference>
<feature type="domain" description="DUF1214" evidence="1">
    <location>
        <begin position="75"/>
        <end position="171"/>
    </location>
</feature>
<dbReference type="Proteomes" id="UP000773614">
    <property type="component" value="Unassembled WGS sequence"/>
</dbReference>
<comment type="caution">
    <text evidence="2">The sequence shown here is derived from an EMBL/GenBank/DDBJ whole genome shotgun (WGS) entry which is preliminary data.</text>
</comment>
<evidence type="ECO:0000313" key="3">
    <source>
        <dbReference type="Proteomes" id="UP000773614"/>
    </source>
</evidence>
<dbReference type="AlphaFoldDB" id="A0A964TAX0"/>
<dbReference type="RefSeq" id="WP_161142802.1">
    <property type="nucleotide sequence ID" value="NZ_SPKJ01000184.1"/>
</dbReference>
<dbReference type="SUPFAM" id="SSF160935">
    <property type="entry name" value="VPA0735-like"/>
    <property type="match status" value="1"/>
</dbReference>
<sequence length="192" mass="20098">MSVPRLFALLLSMAAAILLGGGTAYLAVRSPAPLDVLSAGPWKAWPRAGTADGDPYSRARLARTGEIPLGSGEGLEISTETDSSGAPLRARCDYRVAGQTPTARLWTAAVEPPEGEPGVPGRARAIGSDAILRRPDGSFELVVSPAPHAGNWISSAGMDRFRIVMRLYDTTARVDTAIASLVMPDVVAEGCE</sequence>
<accession>A0A964TAX0</accession>
<evidence type="ECO:0000259" key="1">
    <source>
        <dbReference type="Pfam" id="PF06742"/>
    </source>
</evidence>
<dbReference type="Gene3D" id="2.60.120.600">
    <property type="entry name" value="Domain of unknown function DUF1214, C-terminal domain"/>
    <property type="match status" value="1"/>
</dbReference>
<dbReference type="Pfam" id="PF06742">
    <property type="entry name" value="DUF1214"/>
    <property type="match status" value="1"/>
</dbReference>